<dbReference type="NCBIfam" id="TIGR03160">
    <property type="entry name" value="cobT_DBIPRT"/>
    <property type="match status" value="1"/>
</dbReference>
<evidence type="ECO:0000256" key="10">
    <source>
        <dbReference type="HAMAP-Rule" id="MF_00230"/>
    </source>
</evidence>
<dbReference type="CDD" id="cd02439">
    <property type="entry name" value="DMB-PRT_CobT"/>
    <property type="match status" value="1"/>
</dbReference>
<dbReference type="GO" id="GO:0008939">
    <property type="term" value="F:nicotinate-nucleotide-dimethylbenzimidazole phosphoribosyltransferase activity"/>
    <property type="evidence" value="ECO:0007669"/>
    <property type="project" value="UniProtKB-UniRule"/>
</dbReference>
<protein>
    <recommendedName>
        <fullName evidence="4 10">Nicotinate-nucleotide--dimethylbenzimidazole phosphoribosyltransferase</fullName>
        <shortName evidence="10">NN:DBI PRT</shortName>
        <ecNumber evidence="3 10">2.4.2.21</ecNumber>
    </recommendedName>
    <alternativeName>
        <fullName evidence="8 10">N(1)-alpha-phosphoribosyltransferase</fullName>
    </alternativeName>
</protein>
<reference evidence="12" key="1">
    <citation type="submission" date="2020-09" db="EMBL/GenBank/DDBJ databases">
        <title>Desulfogranum mesoprofundum gen. nov., sp. nov., a novel mesophilic, sulfate-reducing chemolithoautotroph isolated from a deep-sea hydrothermal vent chimney in the Suiyo Seamount.</title>
        <authorList>
            <person name="Hashimoto Y."/>
            <person name="Nakagawa S."/>
        </authorList>
    </citation>
    <scope>NUCLEOTIDE SEQUENCE</scope>
    <source>
        <strain evidence="12">KT2</strain>
    </source>
</reference>
<evidence type="ECO:0000259" key="11">
    <source>
        <dbReference type="Pfam" id="PF00107"/>
    </source>
</evidence>
<feature type="active site" description="Proton acceptor" evidence="10">
    <location>
        <position position="509"/>
    </location>
</feature>
<dbReference type="PANTHER" id="PTHR43463">
    <property type="entry name" value="NICOTINATE-NUCLEOTIDE--DIMETHYLBENZIMIDAZOLE PHOSPHORIBOSYLTRANSFERASE"/>
    <property type="match status" value="1"/>
</dbReference>
<dbReference type="HAMAP" id="MF_00230">
    <property type="entry name" value="CobT"/>
    <property type="match status" value="1"/>
</dbReference>
<feature type="domain" description="Alcohol dehydrogenase-like C-terminal" evidence="11">
    <location>
        <begin position="2"/>
        <end position="121"/>
    </location>
</feature>
<comment type="catalytic activity">
    <reaction evidence="9 10">
        <text>5,6-dimethylbenzimidazole + nicotinate beta-D-ribonucleotide = alpha-ribazole 5'-phosphate + nicotinate + H(+)</text>
        <dbReference type="Rhea" id="RHEA:11196"/>
        <dbReference type="ChEBI" id="CHEBI:15378"/>
        <dbReference type="ChEBI" id="CHEBI:15890"/>
        <dbReference type="ChEBI" id="CHEBI:32544"/>
        <dbReference type="ChEBI" id="CHEBI:57502"/>
        <dbReference type="ChEBI" id="CHEBI:57918"/>
        <dbReference type="EC" id="2.4.2.21"/>
    </reaction>
</comment>
<dbReference type="Proteomes" id="UP000826725">
    <property type="component" value="Chromosome"/>
</dbReference>
<comment type="similarity">
    <text evidence="2 10">Belongs to the CobT family.</text>
</comment>
<evidence type="ECO:0000256" key="3">
    <source>
        <dbReference type="ARBA" id="ARBA00011991"/>
    </source>
</evidence>
<dbReference type="FunFam" id="3.40.50.10210:FF:000001">
    <property type="entry name" value="Nicotinate-nucleotide--dimethylbenzimidazole phosphoribosyltransferase"/>
    <property type="match status" value="1"/>
</dbReference>
<dbReference type="InterPro" id="IPR017846">
    <property type="entry name" value="Nict_dMeBzImd_PRibTrfase_bact"/>
</dbReference>
<dbReference type="Pfam" id="PF02277">
    <property type="entry name" value="DBI_PRT"/>
    <property type="match status" value="1"/>
</dbReference>
<evidence type="ECO:0000256" key="7">
    <source>
        <dbReference type="ARBA" id="ARBA00022679"/>
    </source>
</evidence>
<dbReference type="Pfam" id="PF00107">
    <property type="entry name" value="ADH_zinc_N"/>
    <property type="match status" value="1"/>
</dbReference>
<evidence type="ECO:0000256" key="5">
    <source>
        <dbReference type="ARBA" id="ARBA00022573"/>
    </source>
</evidence>
<evidence type="ECO:0000256" key="4">
    <source>
        <dbReference type="ARBA" id="ARBA00015486"/>
    </source>
</evidence>
<dbReference type="UniPathway" id="UPA00061">
    <property type="reaction ID" value="UER00516"/>
</dbReference>
<gene>
    <name evidence="10" type="primary">cobT</name>
    <name evidence="12" type="ORF">DGMP_32350</name>
</gene>
<evidence type="ECO:0000313" key="13">
    <source>
        <dbReference type="Proteomes" id="UP000826725"/>
    </source>
</evidence>
<organism evidence="12 13">
    <name type="scientific">Desulfomarina profundi</name>
    <dbReference type="NCBI Taxonomy" id="2772557"/>
    <lineage>
        <taxon>Bacteria</taxon>
        <taxon>Pseudomonadati</taxon>
        <taxon>Thermodesulfobacteriota</taxon>
        <taxon>Desulfobulbia</taxon>
        <taxon>Desulfobulbales</taxon>
        <taxon>Desulfobulbaceae</taxon>
        <taxon>Desulfomarina</taxon>
    </lineage>
</organism>
<evidence type="ECO:0000256" key="6">
    <source>
        <dbReference type="ARBA" id="ARBA00022676"/>
    </source>
</evidence>
<comment type="function">
    <text evidence="10">Catalyzes the synthesis of alpha-ribazole-5'-phosphate from nicotinate mononucleotide (NAMN) and 5,6-dimethylbenzimidazole (DMB).</text>
</comment>
<dbReference type="PANTHER" id="PTHR43463:SF1">
    <property type="entry name" value="NICOTINATE-NUCLEOTIDE--DIMETHYLBENZIMIDAZOLE PHOSPHORIBOSYLTRANSFERASE"/>
    <property type="match status" value="1"/>
</dbReference>
<accession>A0A8D5JNC5</accession>
<evidence type="ECO:0000256" key="8">
    <source>
        <dbReference type="ARBA" id="ARBA00030686"/>
    </source>
</evidence>
<dbReference type="EMBL" id="AP024086">
    <property type="protein sequence ID" value="BCL62542.1"/>
    <property type="molecule type" value="Genomic_DNA"/>
</dbReference>
<evidence type="ECO:0000256" key="9">
    <source>
        <dbReference type="ARBA" id="ARBA00047340"/>
    </source>
</evidence>
<dbReference type="InterPro" id="IPR013149">
    <property type="entry name" value="ADH-like_C"/>
</dbReference>
<keyword evidence="7 10" id="KW-0808">Transferase</keyword>
<evidence type="ECO:0000313" key="12">
    <source>
        <dbReference type="EMBL" id="BCL62542.1"/>
    </source>
</evidence>
<sequence>MVGMLAALLCRERNCKITVVERSQEKISRLDTFAKEHDFTLCKDTVASDFDLALNCCDSHIAFSLCITKLRKGGRFIYFSGLEKNEEIETNLLNLIHYKELEIHGAYGPGRKHMEEAVSFCHRRQDNLEMLIEKCIGPEDVEGVLDHVLSGNGLKYIIDWSQKKIPGTAEPGAKKEAENNHRAAQKPVSLSPFLQDLTETIQPASTAVRDQAQKKVDLKTKPLGALGTIEKLAVQLAAIQHDLNPEINRKKMFVFAGDHGVVEEGVSAFPAKVTVQMVENFLAGGAAINAFCRQFAIELSVVDMGVNGDFDDHLMLIKKKIARGTDNFAVQPAMGNGRAIEAIESGAAVFLERNNPVPCDIVGMGEMGIGNTTSATAIISAVSGLSPARLTGRGTGVDNSGLERKIEVIEKSLTLHKPDPTDAIDLLAKIGGFELGGICGAVLAAASQQCCVVLDGVISTAAGLLAYLICPAIGDYLIAGHKSVEISQKTALEIMGLEPVIDLDMRLGEGTGAAITIDLVELSCRMMREMASFDDAGVSTAVTQ</sequence>
<dbReference type="AlphaFoldDB" id="A0A8D5JNC5"/>
<dbReference type="InterPro" id="IPR003200">
    <property type="entry name" value="Nict_dMeBzImd_PRibTrfase"/>
</dbReference>
<evidence type="ECO:0000256" key="1">
    <source>
        <dbReference type="ARBA" id="ARBA00005049"/>
    </source>
</evidence>
<keyword evidence="13" id="KW-1185">Reference proteome</keyword>
<keyword evidence="5 10" id="KW-0169">Cobalamin biosynthesis</keyword>
<dbReference type="EC" id="2.4.2.21" evidence="3 10"/>
<keyword evidence="6 10" id="KW-0328">Glycosyltransferase</keyword>
<proteinExistence type="inferred from homology"/>
<dbReference type="GO" id="GO:0009236">
    <property type="term" value="P:cobalamin biosynthetic process"/>
    <property type="evidence" value="ECO:0007669"/>
    <property type="project" value="UniProtKB-UniRule"/>
</dbReference>
<dbReference type="NCBIfam" id="NF000996">
    <property type="entry name" value="PRK00105.1"/>
    <property type="match status" value="1"/>
</dbReference>
<comment type="pathway">
    <text evidence="1 10">Nucleoside biosynthesis; alpha-ribazole biosynthesis; alpha-ribazole from 5,6-dimethylbenzimidazole: step 1/2.</text>
</comment>
<dbReference type="KEGG" id="dbk:DGMP_32350"/>
<evidence type="ECO:0000256" key="2">
    <source>
        <dbReference type="ARBA" id="ARBA00007110"/>
    </source>
</evidence>
<name>A0A8D5JNC5_9BACT</name>